<proteinExistence type="predicted"/>
<accession>A0A4D6L9W8</accession>
<keyword evidence="3" id="KW-1185">Reference proteome</keyword>
<evidence type="ECO:0008006" key="4">
    <source>
        <dbReference type="Google" id="ProtNLM"/>
    </source>
</evidence>
<feature type="transmembrane region" description="Helical" evidence="1">
    <location>
        <begin position="180"/>
        <end position="197"/>
    </location>
</feature>
<keyword evidence="1" id="KW-1133">Transmembrane helix</keyword>
<dbReference type="AlphaFoldDB" id="A0A4D6L9W8"/>
<name>A0A4D6L9W8_VIGUN</name>
<feature type="transmembrane region" description="Helical" evidence="1">
    <location>
        <begin position="29"/>
        <end position="46"/>
    </location>
</feature>
<protein>
    <recommendedName>
        <fullName evidence="4">Transmembrane protein</fullName>
    </recommendedName>
</protein>
<dbReference type="EMBL" id="CP039346">
    <property type="protein sequence ID" value="QCD85240.1"/>
    <property type="molecule type" value="Genomic_DNA"/>
</dbReference>
<gene>
    <name evidence="2" type="ORF">DEO72_LG2g5600</name>
</gene>
<organism evidence="2 3">
    <name type="scientific">Vigna unguiculata</name>
    <name type="common">Cowpea</name>
    <dbReference type="NCBI Taxonomy" id="3917"/>
    <lineage>
        <taxon>Eukaryota</taxon>
        <taxon>Viridiplantae</taxon>
        <taxon>Streptophyta</taxon>
        <taxon>Embryophyta</taxon>
        <taxon>Tracheophyta</taxon>
        <taxon>Spermatophyta</taxon>
        <taxon>Magnoliopsida</taxon>
        <taxon>eudicotyledons</taxon>
        <taxon>Gunneridae</taxon>
        <taxon>Pentapetalae</taxon>
        <taxon>rosids</taxon>
        <taxon>fabids</taxon>
        <taxon>Fabales</taxon>
        <taxon>Fabaceae</taxon>
        <taxon>Papilionoideae</taxon>
        <taxon>50 kb inversion clade</taxon>
        <taxon>NPAAA clade</taxon>
        <taxon>indigoferoid/millettioid clade</taxon>
        <taxon>Phaseoleae</taxon>
        <taxon>Vigna</taxon>
    </lineage>
</organism>
<keyword evidence="1" id="KW-0472">Membrane</keyword>
<evidence type="ECO:0000256" key="1">
    <source>
        <dbReference type="SAM" id="Phobius"/>
    </source>
</evidence>
<evidence type="ECO:0000313" key="2">
    <source>
        <dbReference type="EMBL" id="QCD85240.1"/>
    </source>
</evidence>
<keyword evidence="1" id="KW-0812">Transmembrane</keyword>
<dbReference type="Proteomes" id="UP000501690">
    <property type="component" value="Linkage Group LG2"/>
</dbReference>
<reference evidence="2 3" key="1">
    <citation type="submission" date="2019-04" db="EMBL/GenBank/DDBJ databases">
        <title>An improved genome assembly and genetic linkage map for asparagus bean, Vigna unguiculata ssp. sesquipedialis.</title>
        <authorList>
            <person name="Xia Q."/>
            <person name="Zhang R."/>
            <person name="Dong Y."/>
        </authorList>
    </citation>
    <scope>NUCLEOTIDE SEQUENCE [LARGE SCALE GENOMIC DNA]</scope>
    <source>
        <tissue evidence="2">Leaf</tissue>
    </source>
</reference>
<evidence type="ECO:0000313" key="3">
    <source>
        <dbReference type="Proteomes" id="UP000501690"/>
    </source>
</evidence>
<sequence length="334" mass="37608">MVVSHLYNLVRIQELLSPSSARVPKFSQIRFGLTLIPLIMLVWLGMNGCRRKTVARSDNLAQESLSRLGEMSRGSPRPFYARGRLGDQLSFERASVSLRRGESRLSENAQRSLLCVSSSRMGEGSSPERESFSLERDPPAFVKSWVRMHPELVSLCALINLTSLELLSPSSARVPKFSQIRFGLTLIPLIMLVWLGMNGCRRKTVARSDNLAQESLSRLGEMSRGSPRPFYARGRLGDQLSFERASVSLRRGESRLSENAQRSLLCVSSSRMGEGSSPERESFSLERDPPAFVKSWVRMHPELVSLCALMFSLCWFELLYDGLMVNCEFGMIFI</sequence>